<name>A0A9J6EHJ1_RHIMP</name>
<dbReference type="Proteomes" id="UP000821866">
    <property type="component" value="Chromosome 2"/>
</dbReference>
<accession>A0A9J6EHJ1</accession>
<dbReference type="AlphaFoldDB" id="A0A9J6EHJ1"/>
<dbReference type="VEuPathDB" id="VectorBase:LOC119169793"/>
<sequence>MRKANRSVCLLLNNCSTHHVDKQLGNVRLVFFPPNCTSVLQPLDQRVIRSVKCADRERLIQRLLLNIHMKRPTDVDLFMALEMIAAAWSATSPAVITNCFTYAGLVPPQASCTNLAEPEEGSPVGAFDNGTGNSAVLPSLTSAWGELCAVANEIPNDLSVYEFVCADEGIVMHEEVTDEAIVSSVCEVADPDEQRPEQPEKTTSLQDVLNAFDTIRTFFGEHDDGAAMDYFLQCESRGMKFLHALRGAAAALAVVLRAFSECGFRKAGLIPCVTDVESESSESEDDSDVPKDDVPGVQPKIAALFVSDSEEEDFDGFD</sequence>
<feature type="region of interest" description="Disordered" evidence="1">
    <location>
        <begin position="276"/>
        <end position="297"/>
    </location>
</feature>
<feature type="domain" description="DDE-1" evidence="2">
    <location>
        <begin position="2"/>
        <end position="100"/>
    </location>
</feature>
<dbReference type="PANTHER" id="PTHR19303">
    <property type="entry name" value="TRANSPOSON"/>
    <property type="match status" value="1"/>
</dbReference>
<dbReference type="InterPro" id="IPR050863">
    <property type="entry name" value="CenT-Element_Derived"/>
</dbReference>
<gene>
    <name evidence="3" type="ORF">HPB51_015544</name>
</gene>
<feature type="compositionally biased region" description="Acidic residues" evidence="1">
    <location>
        <begin position="276"/>
        <end position="287"/>
    </location>
</feature>
<evidence type="ECO:0000256" key="1">
    <source>
        <dbReference type="SAM" id="MobiDB-lite"/>
    </source>
</evidence>
<proteinExistence type="predicted"/>
<reference evidence="3" key="2">
    <citation type="submission" date="2021-09" db="EMBL/GenBank/DDBJ databases">
        <authorList>
            <person name="Jia N."/>
            <person name="Wang J."/>
            <person name="Shi W."/>
            <person name="Du L."/>
            <person name="Sun Y."/>
            <person name="Zhan W."/>
            <person name="Jiang J."/>
            <person name="Wang Q."/>
            <person name="Zhang B."/>
            <person name="Ji P."/>
            <person name="Sakyi L.B."/>
            <person name="Cui X."/>
            <person name="Yuan T."/>
            <person name="Jiang B."/>
            <person name="Yang W."/>
            <person name="Lam T.T.-Y."/>
            <person name="Chang Q."/>
            <person name="Ding S."/>
            <person name="Wang X."/>
            <person name="Zhu J."/>
            <person name="Ruan X."/>
            <person name="Zhao L."/>
            <person name="Wei J."/>
            <person name="Que T."/>
            <person name="Du C."/>
            <person name="Cheng J."/>
            <person name="Dai P."/>
            <person name="Han X."/>
            <person name="Huang E."/>
            <person name="Gao Y."/>
            <person name="Liu J."/>
            <person name="Shao H."/>
            <person name="Ye R."/>
            <person name="Li L."/>
            <person name="Wei W."/>
            <person name="Wang X."/>
            <person name="Wang C."/>
            <person name="Huo Q."/>
            <person name="Li W."/>
            <person name="Guo W."/>
            <person name="Chen H."/>
            <person name="Chen S."/>
            <person name="Zhou L."/>
            <person name="Zhou L."/>
            <person name="Ni X."/>
            <person name="Tian J."/>
            <person name="Zhou Y."/>
            <person name="Sheng Y."/>
            <person name="Liu T."/>
            <person name="Pan Y."/>
            <person name="Xia L."/>
            <person name="Li J."/>
            <person name="Zhao F."/>
            <person name="Cao W."/>
        </authorList>
    </citation>
    <scope>NUCLEOTIDE SEQUENCE</scope>
    <source>
        <strain evidence="3">Rmic-2018</strain>
        <tissue evidence="3">Larvae</tissue>
    </source>
</reference>
<dbReference type="InterPro" id="IPR004875">
    <property type="entry name" value="DDE_SF_endonuclease_dom"/>
</dbReference>
<organism evidence="3 4">
    <name type="scientific">Rhipicephalus microplus</name>
    <name type="common">Cattle tick</name>
    <name type="synonym">Boophilus microplus</name>
    <dbReference type="NCBI Taxonomy" id="6941"/>
    <lineage>
        <taxon>Eukaryota</taxon>
        <taxon>Metazoa</taxon>
        <taxon>Ecdysozoa</taxon>
        <taxon>Arthropoda</taxon>
        <taxon>Chelicerata</taxon>
        <taxon>Arachnida</taxon>
        <taxon>Acari</taxon>
        <taxon>Parasitiformes</taxon>
        <taxon>Ixodida</taxon>
        <taxon>Ixodoidea</taxon>
        <taxon>Ixodidae</taxon>
        <taxon>Rhipicephalinae</taxon>
        <taxon>Rhipicephalus</taxon>
        <taxon>Boophilus</taxon>
    </lineage>
</organism>
<evidence type="ECO:0000313" key="3">
    <source>
        <dbReference type="EMBL" id="KAH8033708.1"/>
    </source>
</evidence>
<reference evidence="3" key="1">
    <citation type="journal article" date="2020" name="Cell">
        <title>Large-Scale Comparative Analyses of Tick Genomes Elucidate Their Genetic Diversity and Vector Capacities.</title>
        <authorList>
            <consortium name="Tick Genome and Microbiome Consortium (TIGMIC)"/>
            <person name="Jia N."/>
            <person name="Wang J."/>
            <person name="Shi W."/>
            <person name="Du L."/>
            <person name="Sun Y."/>
            <person name="Zhan W."/>
            <person name="Jiang J.F."/>
            <person name="Wang Q."/>
            <person name="Zhang B."/>
            <person name="Ji P."/>
            <person name="Bell-Sakyi L."/>
            <person name="Cui X.M."/>
            <person name="Yuan T.T."/>
            <person name="Jiang B.G."/>
            <person name="Yang W.F."/>
            <person name="Lam T.T."/>
            <person name="Chang Q.C."/>
            <person name="Ding S.J."/>
            <person name="Wang X.J."/>
            <person name="Zhu J.G."/>
            <person name="Ruan X.D."/>
            <person name="Zhao L."/>
            <person name="Wei J.T."/>
            <person name="Ye R.Z."/>
            <person name="Que T.C."/>
            <person name="Du C.H."/>
            <person name="Zhou Y.H."/>
            <person name="Cheng J.X."/>
            <person name="Dai P.F."/>
            <person name="Guo W.B."/>
            <person name="Han X.H."/>
            <person name="Huang E.J."/>
            <person name="Li L.F."/>
            <person name="Wei W."/>
            <person name="Gao Y.C."/>
            <person name="Liu J.Z."/>
            <person name="Shao H.Z."/>
            <person name="Wang X."/>
            <person name="Wang C.C."/>
            <person name="Yang T.C."/>
            <person name="Huo Q.B."/>
            <person name="Li W."/>
            <person name="Chen H.Y."/>
            <person name="Chen S.E."/>
            <person name="Zhou L.G."/>
            <person name="Ni X.B."/>
            <person name="Tian J.H."/>
            <person name="Sheng Y."/>
            <person name="Liu T."/>
            <person name="Pan Y.S."/>
            <person name="Xia L.Y."/>
            <person name="Li J."/>
            <person name="Zhao F."/>
            <person name="Cao W.C."/>
        </authorList>
    </citation>
    <scope>NUCLEOTIDE SEQUENCE</scope>
    <source>
        <strain evidence="3">Rmic-2018</strain>
    </source>
</reference>
<dbReference type="GO" id="GO:0003677">
    <property type="term" value="F:DNA binding"/>
    <property type="evidence" value="ECO:0007669"/>
    <property type="project" value="TreeGrafter"/>
</dbReference>
<comment type="caution">
    <text evidence="3">The sequence shown here is derived from an EMBL/GenBank/DDBJ whole genome shotgun (WGS) entry which is preliminary data.</text>
</comment>
<dbReference type="PANTHER" id="PTHR19303:SF73">
    <property type="entry name" value="PROTEIN PDC2"/>
    <property type="match status" value="1"/>
</dbReference>
<evidence type="ECO:0000313" key="4">
    <source>
        <dbReference type="Proteomes" id="UP000821866"/>
    </source>
</evidence>
<protein>
    <recommendedName>
        <fullName evidence="2">DDE-1 domain-containing protein</fullName>
    </recommendedName>
</protein>
<evidence type="ECO:0000259" key="2">
    <source>
        <dbReference type="Pfam" id="PF03184"/>
    </source>
</evidence>
<dbReference type="EMBL" id="JABSTU010000004">
    <property type="protein sequence ID" value="KAH8033708.1"/>
    <property type="molecule type" value="Genomic_DNA"/>
</dbReference>
<dbReference type="GO" id="GO:0005634">
    <property type="term" value="C:nucleus"/>
    <property type="evidence" value="ECO:0007669"/>
    <property type="project" value="TreeGrafter"/>
</dbReference>
<keyword evidence="4" id="KW-1185">Reference proteome</keyword>
<dbReference type="Pfam" id="PF03184">
    <property type="entry name" value="DDE_1"/>
    <property type="match status" value="1"/>
</dbReference>